<dbReference type="AlphaFoldDB" id="A0A8H5Z2N5"/>
<accession>A0A8H5Z2N5</accession>
<keyword evidence="2" id="KW-1185">Reference proteome</keyword>
<protein>
    <submittedName>
        <fullName evidence="1">Uncharacterized protein</fullName>
    </submittedName>
</protein>
<dbReference type="OrthoDB" id="5020845at2759"/>
<gene>
    <name evidence="1" type="ORF">FMUND_3269</name>
</gene>
<sequence>MHTTSPLEKVPDLRSFISASPIFLQWYLAYRQSVLKPVIELLKAVYHDEEAFTYDGIRGAQARLQAHRFPYLDPFEIKVRRYGWAAAVTKSLSEKEWSGSLPFLCELFKQRQDADTLISEYAVEAWNKLLWEARVRTQRDPSFTWLPEFDQPLVLSPSEIVRFEQGFLSYDNGRHDIYHDFECLDGTVRPEMSRPAWDPRPSDLEGYKETRWCRRSYISVFQFVFGKYRELVHRVDRELREREALDGGISRGVDARVCQFLERTTYQEHRCLIFLSIQGYTLLRNLRRMDQAHVRHFILTTFLWVVLRDATGYLPLEDTFMRDIDQYGLLIDTPLKPMYEPWTRARYFWDRERMVKIYGDQR</sequence>
<reference evidence="1 2" key="1">
    <citation type="submission" date="2020-05" db="EMBL/GenBank/DDBJ databases">
        <title>Identification and distribution of gene clusters putatively required for synthesis of sphingolipid metabolism inhibitors in phylogenetically diverse species of the filamentous fungus Fusarium.</title>
        <authorList>
            <person name="Kim H.-S."/>
            <person name="Busman M."/>
            <person name="Brown D.W."/>
            <person name="Divon H."/>
            <person name="Uhlig S."/>
            <person name="Proctor R.H."/>
        </authorList>
    </citation>
    <scope>NUCLEOTIDE SEQUENCE [LARGE SCALE GENOMIC DNA]</scope>
    <source>
        <strain evidence="1 2">NRRL 66235</strain>
    </source>
</reference>
<proteinExistence type="predicted"/>
<dbReference type="Proteomes" id="UP000544331">
    <property type="component" value="Unassembled WGS sequence"/>
</dbReference>
<evidence type="ECO:0000313" key="2">
    <source>
        <dbReference type="Proteomes" id="UP000544331"/>
    </source>
</evidence>
<evidence type="ECO:0000313" key="1">
    <source>
        <dbReference type="EMBL" id="KAF5722046.1"/>
    </source>
</evidence>
<dbReference type="EMBL" id="JAAOAN010000100">
    <property type="protein sequence ID" value="KAF5722046.1"/>
    <property type="molecule type" value="Genomic_DNA"/>
</dbReference>
<organism evidence="1 2">
    <name type="scientific">Fusarium mundagurra</name>
    <dbReference type="NCBI Taxonomy" id="1567541"/>
    <lineage>
        <taxon>Eukaryota</taxon>
        <taxon>Fungi</taxon>
        <taxon>Dikarya</taxon>
        <taxon>Ascomycota</taxon>
        <taxon>Pezizomycotina</taxon>
        <taxon>Sordariomycetes</taxon>
        <taxon>Hypocreomycetidae</taxon>
        <taxon>Hypocreales</taxon>
        <taxon>Nectriaceae</taxon>
        <taxon>Fusarium</taxon>
        <taxon>Fusarium fujikuroi species complex</taxon>
    </lineage>
</organism>
<name>A0A8H5Z2N5_9HYPO</name>
<comment type="caution">
    <text evidence="1">The sequence shown here is derived from an EMBL/GenBank/DDBJ whole genome shotgun (WGS) entry which is preliminary data.</text>
</comment>